<dbReference type="KEGG" id="fcm:BIW12_13180"/>
<evidence type="ECO:0000256" key="6">
    <source>
        <dbReference type="SAM" id="Phobius"/>
    </source>
</evidence>
<dbReference type="OrthoDB" id="9806937at2"/>
<dbReference type="Gene3D" id="1.20.1740.10">
    <property type="entry name" value="Amino acid/polyamine transporter I"/>
    <property type="match status" value="1"/>
</dbReference>
<dbReference type="PANTHER" id="PTHR42770:SF7">
    <property type="entry name" value="MEMBRANE PROTEIN"/>
    <property type="match status" value="1"/>
</dbReference>
<dbReference type="STRING" id="1306519.BIW12_13180"/>
<evidence type="ECO:0000313" key="8">
    <source>
        <dbReference type="Proteomes" id="UP000178198"/>
    </source>
</evidence>
<feature type="transmembrane region" description="Helical" evidence="6">
    <location>
        <begin position="43"/>
        <end position="63"/>
    </location>
</feature>
<sequence>MTHKEEEFKRTIGVIGLSANIMNVIIGAGIFALPAIVAASMGASSIIAYVFCGILMALIMLCFAEAASKVTQTGGVYSYIETAFGPYAGFLAGIFTVGGTLLADAAVSNALVNVLSSTHPVFQEEWMRILCLTTVFWGLASINVIGVKQGIGLVKINTVAKLIPLLLLVIFGWEAVAVNNLTIESFPDIQQLGKTSLVLFFAFQGCESGIVVSGEVINPKRTIPKAIFISISAIVVLYMLIQTVAQGVLGNQLPQFTATPLAATANVIFGPIGFVILTVGAGISMFGFLSGDILNNPRTLYALARDKVIPINALAKIHPSFSTPYLSIIVYALLGFLIAVTGSFESLVVIASSSVLIVYLGVVFSVIKLRYSRETKADEFTIPGGLTVPILSIVIILYFLSNLAQNEIIGTLIAIGILSIIYALIRFSKKKIS</sequence>
<feature type="transmembrane region" description="Helical" evidence="6">
    <location>
        <begin position="407"/>
        <end position="425"/>
    </location>
</feature>
<keyword evidence="3 6" id="KW-0812">Transmembrane</keyword>
<feature type="transmembrane region" description="Helical" evidence="6">
    <location>
        <begin position="196"/>
        <end position="214"/>
    </location>
</feature>
<feature type="transmembrane region" description="Helical" evidence="6">
    <location>
        <begin position="12"/>
        <end position="37"/>
    </location>
</feature>
<feature type="transmembrane region" description="Helical" evidence="6">
    <location>
        <begin position="84"/>
        <end position="106"/>
    </location>
</feature>
<dbReference type="Proteomes" id="UP000178198">
    <property type="component" value="Chromosome"/>
</dbReference>
<organism evidence="7 8">
    <name type="scientific">Flavobacterium commune</name>
    <dbReference type="NCBI Taxonomy" id="1306519"/>
    <lineage>
        <taxon>Bacteria</taxon>
        <taxon>Pseudomonadati</taxon>
        <taxon>Bacteroidota</taxon>
        <taxon>Flavobacteriia</taxon>
        <taxon>Flavobacteriales</taxon>
        <taxon>Flavobacteriaceae</taxon>
        <taxon>Flavobacterium</taxon>
    </lineage>
</organism>
<dbReference type="GO" id="GO:0022857">
    <property type="term" value="F:transmembrane transporter activity"/>
    <property type="evidence" value="ECO:0007669"/>
    <property type="project" value="InterPro"/>
</dbReference>
<feature type="transmembrane region" description="Helical" evidence="6">
    <location>
        <begin position="226"/>
        <end position="248"/>
    </location>
</feature>
<keyword evidence="5 6" id="KW-0472">Membrane</keyword>
<reference evidence="7 8" key="1">
    <citation type="submission" date="2016-10" db="EMBL/GenBank/DDBJ databases">
        <title>Complete Genome Sequence of Flavobacterium sp. PK15.</title>
        <authorList>
            <person name="Ekwe A."/>
            <person name="Kim S.B."/>
        </authorList>
    </citation>
    <scope>NUCLEOTIDE SEQUENCE [LARGE SCALE GENOMIC DNA]</scope>
    <source>
        <strain evidence="7 8">PK15</strain>
    </source>
</reference>
<evidence type="ECO:0000256" key="2">
    <source>
        <dbReference type="ARBA" id="ARBA00022475"/>
    </source>
</evidence>
<proteinExistence type="predicted"/>
<keyword evidence="2" id="KW-1003">Cell membrane</keyword>
<feature type="transmembrane region" description="Helical" evidence="6">
    <location>
        <begin position="381"/>
        <end position="401"/>
    </location>
</feature>
<dbReference type="Pfam" id="PF13520">
    <property type="entry name" value="AA_permease_2"/>
    <property type="match status" value="1"/>
</dbReference>
<feature type="transmembrane region" description="Helical" evidence="6">
    <location>
        <begin position="159"/>
        <end position="176"/>
    </location>
</feature>
<dbReference type="EMBL" id="CP017774">
    <property type="protein sequence ID" value="APA00299.1"/>
    <property type="molecule type" value="Genomic_DNA"/>
</dbReference>
<evidence type="ECO:0000256" key="4">
    <source>
        <dbReference type="ARBA" id="ARBA00022989"/>
    </source>
</evidence>
<gene>
    <name evidence="7" type="ORF">BIW12_13180</name>
</gene>
<keyword evidence="4 6" id="KW-1133">Transmembrane helix</keyword>
<name>A0A1D9PCJ1_9FLAO</name>
<evidence type="ECO:0000256" key="3">
    <source>
        <dbReference type="ARBA" id="ARBA00022692"/>
    </source>
</evidence>
<dbReference type="PIRSF" id="PIRSF006060">
    <property type="entry name" value="AA_transporter"/>
    <property type="match status" value="1"/>
</dbReference>
<evidence type="ECO:0000313" key="7">
    <source>
        <dbReference type="EMBL" id="APA00299.1"/>
    </source>
</evidence>
<feature type="transmembrane region" description="Helical" evidence="6">
    <location>
        <begin position="325"/>
        <end position="344"/>
    </location>
</feature>
<protein>
    <submittedName>
        <fullName evidence="7">Amino acid permease</fullName>
    </submittedName>
</protein>
<dbReference type="GO" id="GO:0005886">
    <property type="term" value="C:plasma membrane"/>
    <property type="evidence" value="ECO:0007669"/>
    <property type="project" value="UniProtKB-SubCell"/>
</dbReference>
<feature type="transmembrane region" description="Helical" evidence="6">
    <location>
        <begin position="268"/>
        <end position="289"/>
    </location>
</feature>
<feature type="transmembrane region" description="Helical" evidence="6">
    <location>
        <begin position="350"/>
        <end position="369"/>
    </location>
</feature>
<evidence type="ECO:0000256" key="1">
    <source>
        <dbReference type="ARBA" id="ARBA00004651"/>
    </source>
</evidence>
<comment type="subcellular location">
    <subcellularLocation>
        <location evidence="1">Cell membrane</location>
        <topology evidence="1">Multi-pass membrane protein</topology>
    </subcellularLocation>
</comment>
<feature type="transmembrane region" description="Helical" evidence="6">
    <location>
        <begin position="126"/>
        <end position="147"/>
    </location>
</feature>
<dbReference type="InterPro" id="IPR002293">
    <property type="entry name" value="AA/rel_permease1"/>
</dbReference>
<evidence type="ECO:0000256" key="5">
    <source>
        <dbReference type="ARBA" id="ARBA00023136"/>
    </source>
</evidence>
<keyword evidence="8" id="KW-1185">Reference proteome</keyword>
<dbReference type="AlphaFoldDB" id="A0A1D9PCJ1"/>
<dbReference type="RefSeq" id="WP_071185537.1">
    <property type="nucleotide sequence ID" value="NZ_CP017774.1"/>
</dbReference>
<dbReference type="InterPro" id="IPR050367">
    <property type="entry name" value="APC_superfamily"/>
</dbReference>
<accession>A0A1D9PCJ1</accession>
<dbReference type="PANTHER" id="PTHR42770">
    <property type="entry name" value="AMINO ACID TRANSPORTER-RELATED"/>
    <property type="match status" value="1"/>
</dbReference>